<sequence>MPLLKTYIAISVGYLLAQRRLFSADASTGASQVFKNICLPALIFSNVVPAFTSSNISALGPLFSIAFTYVGIGFLFGLLIREFFYVPRNFWQGIVVLCGMSNWGNLPSAIVSSIMTDSPINPDADPELGISYVAVFIVTYHFVFWITGVARSLSWDYLPDVPQNSEAERLYSWKEKPIGGFIARRIRRKRVPSRSSSVNPENVNIEADLERSEQKNAKLEMDDTSSSMEAYDDSRQPSVQHEISSTSPIQPVPRSSPVPESVETSATHMPPPPFLQRLKKALQPASAAVTPITCTLVISVPVSLIPDLKALFTPVTGGQIGQGRTGNHRSEFLGNMAVPLSLIILGASFARLKISRPFSGLPIMAMIAAAVAKMIVLPIIGIFVVQAMVRDRLIAKDALAERFVAMFLSGTPAAVNQLIVSNLYSTTGEVDTLSAFLLVQYVGMLFSST</sequence>
<feature type="region of interest" description="Disordered" evidence="5">
    <location>
        <begin position="192"/>
        <end position="272"/>
    </location>
</feature>
<dbReference type="GO" id="GO:0016020">
    <property type="term" value="C:membrane"/>
    <property type="evidence" value="ECO:0007669"/>
    <property type="project" value="UniProtKB-SubCell"/>
</dbReference>
<dbReference type="GeneID" id="63830212"/>
<evidence type="ECO:0000256" key="5">
    <source>
        <dbReference type="SAM" id="MobiDB-lite"/>
    </source>
</evidence>
<feature type="compositionally biased region" description="Basic and acidic residues" evidence="5">
    <location>
        <begin position="208"/>
        <end position="221"/>
    </location>
</feature>
<evidence type="ECO:0008006" key="9">
    <source>
        <dbReference type="Google" id="ProtNLM"/>
    </source>
</evidence>
<keyword evidence="8" id="KW-1185">Reference proteome</keyword>
<feature type="transmembrane region" description="Helical" evidence="6">
    <location>
        <begin position="58"/>
        <end position="78"/>
    </location>
</feature>
<feature type="transmembrane region" description="Helical" evidence="6">
    <location>
        <begin position="363"/>
        <end position="385"/>
    </location>
</feature>
<evidence type="ECO:0000256" key="6">
    <source>
        <dbReference type="SAM" id="Phobius"/>
    </source>
</evidence>
<dbReference type="GO" id="GO:0055085">
    <property type="term" value="P:transmembrane transport"/>
    <property type="evidence" value="ECO:0007669"/>
    <property type="project" value="InterPro"/>
</dbReference>
<gene>
    <name evidence="7" type="ORF">LAESUDRAFT_763017</name>
</gene>
<evidence type="ECO:0000256" key="1">
    <source>
        <dbReference type="ARBA" id="ARBA00004141"/>
    </source>
</evidence>
<dbReference type="EMBL" id="KV427654">
    <property type="protein sequence ID" value="KZT02260.1"/>
    <property type="molecule type" value="Genomic_DNA"/>
</dbReference>
<dbReference type="OrthoDB" id="435607at2759"/>
<evidence type="ECO:0000256" key="3">
    <source>
        <dbReference type="ARBA" id="ARBA00022989"/>
    </source>
</evidence>
<dbReference type="Proteomes" id="UP000076871">
    <property type="component" value="Unassembled WGS sequence"/>
</dbReference>
<dbReference type="AlphaFoldDB" id="A0A165C5W9"/>
<dbReference type="PANTHER" id="PTHR31274:SF1">
    <property type="entry name" value="AGL149CP"/>
    <property type="match status" value="1"/>
</dbReference>
<accession>A0A165C5W9</accession>
<dbReference type="PANTHER" id="PTHR31274">
    <property type="entry name" value="PROTEIN ECM3"/>
    <property type="match status" value="1"/>
</dbReference>
<dbReference type="Pfam" id="PF03547">
    <property type="entry name" value="Mem_trans"/>
    <property type="match status" value="1"/>
</dbReference>
<evidence type="ECO:0000313" key="8">
    <source>
        <dbReference type="Proteomes" id="UP000076871"/>
    </source>
</evidence>
<organism evidence="7 8">
    <name type="scientific">Laetiporus sulphureus 93-53</name>
    <dbReference type="NCBI Taxonomy" id="1314785"/>
    <lineage>
        <taxon>Eukaryota</taxon>
        <taxon>Fungi</taxon>
        <taxon>Dikarya</taxon>
        <taxon>Basidiomycota</taxon>
        <taxon>Agaricomycotina</taxon>
        <taxon>Agaricomycetes</taxon>
        <taxon>Polyporales</taxon>
        <taxon>Laetiporus</taxon>
    </lineage>
</organism>
<proteinExistence type="predicted"/>
<keyword evidence="3 6" id="KW-1133">Transmembrane helix</keyword>
<evidence type="ECO:0000313" key="7">
    <source>
        <dbReference type="EMBL" id="KZT02260.1"/>
    </source>
</evidence>
<protein>
    <recommendedName>
        <fullName evidence="9">Auxin efflux carrier</fullName>
    </recommendedName>
</protein>
<reference evidence="7 8" key="1">
    <citation type="journal article" date="2016" name="Mol. Biol. Evol.">
        <title>Comparative Genomics of Early-Diverging Mushroom-Forming Fungi Provides Insights into the Origins of Lignocellulose Decay Capabilities.</title>
        <authorList>
            <person name="Nagy L.G."/>
            <person name="Riley R."/>
            <person name="Tritt A."/>
            <person name="Adam C."/>
            <person name="Daum C."/>
            <person name="Floudas D."/>
            <person name="Sun H."/>
            <person name="Yadav J.S."/>
            <person name="Pangilinan J."/>
            <person name="Larsson K.H."/>
            <person name="Matsuura K."/>
            <person name="Barry K."/>
            <person name="Labutti K."/>
            <person name="Kuo R."/>
            <person name="Ohm R.A."/>
            <person name="Bhattacharya S.S."/>
            <person name="Shirouzu T."/>
            <person name="Yoshinaga Y."/>
            <person name="Martin F.M."/>
            <person name="Grigoriev I.V."/>
            <person name="Hibbett D.S."/>
        </authorList>
    </citation>
    <scope>NUCLEOTIDE SEQUENCE [LARGE SCALE GENOMIC DNA]</scope>
    <source>
        <strain evidence="7 8">93-53</strain>
    </source>
</reference>
<feature type="transmembrane region" description="Helical" evidence="6">
    <location>
        <begin position="130"/>
        <end position="150"/>
    </location>
</feature>
<dbReference type="InParanoid" id="A0A165C5W9"/>
<dbReference type="STRING" id="1314785.A0A165C5W9"/>
<comment type="subcellular location">
    <subcellularLocation>
        <location evidence="1">Membrane</location>
        <topology evidence="1">Multi-pass membrane protein</topology>
    </subcellularLocation>
</comment>
<evidence type="ECO:0000256" key="4">
    <source>
        <dbReference type="ARBA" id="ARBA00023136"/>
    </source>
</evidence>
<feature type="transmembrane region" description="Helical" evidence="6">
    <location>
        <begin position="332"/>
        <end position="351"/>
    </location>
</feature>
<dbReference type="InterPro" id="IPR004776">
    <property type="entry name" value="Mem_transp_PIN-like"/>
</dbReference>
<keyword evidence="4 6" id="KW-0472">Membrane</keyword>
<feature type="transmembrane region" description="Helical" evidence="6">
    <location>
        <begin position="90"/>
        <end position="110"/>
    </location>
</feature>
<keyword evidence="2 6" id="KW-0812">Transmembrane</keyword>
<evidence type="ECO:0000256" key="2">
    <source>
        <dbReference type="ARBA" id="ARBA00022692"/>
    </source>
</evidence>
<feature type="compositionally biased region" description="Polar residues" evidence="5">
    <location>
        <begin position="236"/>
        <end position="249"/>
    </location>
</feature>
<dbReference type="RefSeq" id="XP_040760000.1">
    <property type="nucleotide sequence ID" value="XM_040913184.1"/>
</dbReference>
<dbReference type="InterPro" id="IPR040254">
    <property type="entry name" value="Ecm3-like"/>
</dbReference>
<name>A0A165C5W9_9APHY</name>